<organism evidence="1 2">
    <name type="scientific">Planococcus wigleyi</name>
    <dbReference type="NCBI Taxonomy" id="2762216"/>
    <lineage>
        <taxon>Bacteria</taxon>
        <taxon>Bacillati</taxon>
        <taxon>Bacillota</taxon>
        <taxon>Bacilli</taxon>
        <taxon>Bacillales</taxon>
        <taxon>Caryophanaceae</taxon>
        <taxon>Planococcus</taxon>
    </lineage>
</organism>
<evidence type="ECO:0000313" key="2">
    <source>
        <dbReference type="Proteomes" id="UP000658980"/>
    </source>
</evidence>
<sequence length="135" mass="15221">MRKIIFAAPFVILVSLATVIAWVNLAAVEEGIPEDYSKEDTEEFNGEEYIETAWIHWNFGGGFADENYEKNLTFIALRAIDAKQMEALGLSSEIAELRKISGLIDGELGMLSEKEKEAYFTVFEEKLDAVYESIN</sequence>
<dbReference type="Proteomes" id="UP000658980">
    <property type="component" value="Unassembled WGS sequence"/>
</dbReference>
<reference evidence="1 2" key="1">
    <citation type="submission" date="2020-08" db="EMBL/GenBank/DDBJ databases">
        <title>A Genomic Blueprint of the Chicken Gut Microbiome.</title>
        <authorList>
            <person name="Gilroy R."/>
            <person name="Ravi A."/>
            <person name="Getino M."/>
            <person name="Pursley I."/>
            <person name="Horton D.L."/>
            <person name="Alikhan N.-F."/>
            <person name="Baker D."/>
            <person name="Gharbi K."/>
            <person name="Hall N."/>
            <person name="Watson M."/>
            <person name="Adriaenssens E.M."/>
            <person name="Foster-Nyarko E."/>
            <person name="Jarju S."/>
            <person name="Secka A."/>
            <person name="Antonio M."/>
            <person name="Oren A."/>
            <person name="Chaudhuri R."/>
            <person name="La Ragione R.M."/>
            <person name="Hildebrand F."/>
            <person name="Pallen M.J."/>
        </authorList>
    </citation>
    <scope>NUCLEOTIDE SEQUENCE [LARGE SCALE GENOMIC DNA]</scope>
    <source>
        <strain evidence="1 2">Sa1BUA13</strain>
    </source>
</reference>
<name>A0ABR8WEZ9_9BACL</name>
<protein>
    <submittedName>
        <fullName evidence="1">Uncharacterized protein</fullName>
    </submittedName>
</protein>
<keyword evidence="2" id="KW-1185">Reference proteome</keyword>
<dbReference type="RefSeq" id="WP_191715759.1">
    <property type="nucleotide sequence ID" value="NZ_JACSPU010000004.1"/>
</dbReference>
<gene>
    <name evidence="1" type="ORF">H9630_12175</name>
</gene>
<comment type="caution">
    <text evidence="1">The sequence shown here is derived from an EMBL/GenBank/DDBJ whole genome shotgun (WGS) entry which is preliminary data.</text>
</comment>
<dbReference type="EMBL" id="JACSPU010000004">
    <property type="protein sequence ID" value="MBD8015575.1"/>
    <property type="molecule type" value="Genomic_DNA"/>
</dbReference>
<evidence type="ECO:0000313" key="1">
    <source>
        <dbReference type="EMBL" id="MBD8015575.1"/>
    </source>
</evidence>
<accession>A0ABR8WEZ9</accession>
<proteinExistence type="predicted"/>